<dbReference type="EMBL" id="CP147246">
    <property type="protein sequence ID" value="WYJ95111.1"/>
    <property type="molecule type" value="Genomic_DNA"/>
</dbReference>
<keyword evidence="1" id="KW-1133">Transmembrane helix</keyword>
<sequence>MNGPCTMNNGNRVFFMFNYKFPPFFIISLFLFAISCYILEKNVKVKHMDKQIIEHAKELLATCDSFLLSTNDRNGFPNTIVVSKPIIRASFYNLKFYVNGNGQTVENILHNKKGNVCCFDEARHESVLLKGIFSVEDIEEFKLLKDRLNHYQKELNHENPVVLSFEVYTVKVHSQTKTFWKDVDDFDDH</sequence>
<dbReference type="AlphaFoldDB" id="A0A200JBG5"/>
<dbReference type="Gene3D" id="2.30.110.10">
    <property type="entry name" value="Electron Transport, Fmn-binding Protein, Chain A"/>
    <property type="match status" value="1"/>
</dbReference>
<reference evidence="2" key="1">
    <citation type="submission" date="2017-05" db="EMBL/GenBank/DDBJ databases">
        <title>The Genome Sequence of Enterococcus sp. 9D6_DIV0238.</title>
        <authorList>
            <consortium name="The Broad Institute Genomics Platform"/>
            <consortium name="The Broad Institute Genomic Center for Infectious Diseases"/>
            <person name="Earl A."/>
            <person name="Manson A."/>
            <person name="Schwartman J."/>
            <person name="Gilmore M."/>
            <person name="Abouelleil A."/>
            <person name="Cao P."/>
            <person name="Chapman S."/>
            <person name="Cusick C."/>
            <person name="Shea T."/>
            <person name="Young S."/>
            <person name="Neafsey D."/>
            <person name="Nusbaum C."/>
            <person name="Birren B."/>
        </authorList>
    </citation>
    <scope>NUCLEOTIDE SEQUENCE [LARGE SCALE GENOMIC DNA]</scope>
    <source>
        <strain evidence="2">9D6_DIV0238</strain>
    </source>
</reference>
<dbReference type="EMBL" id="NIBQ01000001">
    <property type="protein sequence ID" value="OUZ34573.1"/>
    <property type="molecule type" value="Genomic_DNA"/>
</dbReference>
<keyword evidence="1" id="KW-0472">Membrane</keyword>
<name>A0A200JBG5_9ENTE</name>
<reference evidence="3" key="3">
    <citation type="submission" date="2024-03" db="EMBL/GenBank/DDBJ databases">
        <title>The Genome Sequence of Enterococcus sp. DIV0238c.</title>
        <authorList>
            <consortium name="The Broad Institute Genomics Platform"/>
            <consortium name="The Broad Institute Microbial Omics Core"/>
            <consortium name="The Broad Institute Genomic Center for Infectious Diseases"/>
            <person name="Earl A."/>
            <person name="Manson A."/>
            <person name="Gilmore M."/>
            <person name="Schwartman J."/>
            <person name="Shea T."/>
            <person name="Abouelleil A."/>
            <person name="Cao P."/>
            <person name="Chapman S."/>
            <person name="Cusick C."/>
            <person name="Young S."/>
            <person name="Neafsey D."/>
            <person name="Nusbaum C."/>
            <person name="Birren B."/>
        </authorList>
    </citation>
    <scope>NUCLEOTIDE SEQUENCE</scope>
    <source>
        <strain evidence="3">9D6_DIV0238</strain>
    </source>
</reference>
<keyword evidence="4" id="KW-1185">Reference proteome</keyword>
<organism evidence="2">
    <name type="scientific">Candidatus Enterococcus dunnyi</name>
    <dbReference type="NCBI Taxonomy" id="1834192"/>
    <lineage>
        <taxon>Bacteria</taxon>
        <taxon>Bacillati</taxon>
        <taxon>Bacillota</taxon>
        <taxon>Bacilli</taxon>
        <taxon>Lactobacillales</taxon>
        <taxon>Enterococcaceae</taxon>
        <taxon>Enterococcus</taxon>
    </lineage>
</organism>
<protein>
    <submittedName>
        <fullName evidence="2">Uncharacterized protein</fullName>
    </submittedName>
</protein>
<accession>A0A200JBG5</accession>
<evidence type="ECO:0000256" key="1">
    <source>
        <dbReference type="SAM" id="Phobius"/>
    </source>
</evidence>
<feature type="transmembrane region" description="Helical" evidence="1">
    <location>
        <begin position="21"/>
        <end position="39"/>
    </location>
</feature>
<dbReference type="InterPro" id="IPR012349">
    <property type="entry name" value="Split_barrel_FMN-bd"/>
</dbReference>
<evidence type="ECO:0000313" key="4">
    <source>
        <dbReference type="Proteomes" id="UP000196151"/>
    </source>
</evidence>
<dbReference type="Proteomes" id="UP000196151">
    <property type="component" value="Chromosome"/>
</dbReference>
<evidence type="ECO:0000313" key="3">
    <source>
        <dbReference type="EMBL" id="WYJ95111.1"/>
    </source>
</evidence>
<dbReference type="SUPFAM" id="SSF50475">
    <property type="entry name" value="FMN-binding split barrel"/>
    <property type="match status" value="1"/>
</dbReference>
<keyword evidence="1" id="KW-0812">Transmembrane</keyword>
<reference evidence="3" key="2">
    <citation type="submission" date="2017-05" db="EMBL/GenBank/DDBJ databases">
        <authorList>
            <consortium name="The Broad Institute Genomics Platform"/>
            <consortium name="The Broad Institute Genomic Center for Infectious Diseases"/>
            <person name="Earl A."/>
            <person name="Manson A."/>
            <person name="Schwartman J."/>
            <person name="Gilmore M."/>
            <person name="Abouelleil A."/>
            <person name="Cao P."/>
            <person name="Chapman S."/>
            <person name="Cusick C."/>
            <person name="Shea T."/>
            <person name="Young S."/>
            <person name="Neafsey D."/>
            <person name="Nusbaum C."/>
            <person name="Birren B."/>
        </authorList>
    </citation>
    <scope>NUCLEOTIDE SEQUENCE</scope>
    <source>
        <strain evidence="3">9D6_DIV0238</strain>
    </source>
</reference>
<gene>
    <name evidence="2" type="ORF">A5889_000048</name>
    <name evidence="3" type="ORF">A5889_002659</name>
</gene>
<proteinExistence type="predicted"/>
<evidence type="ECO:0000313" key="2">
    <source>
        <dbReference type="EMBL" id="OUZ34573.1"/>
    </source>
</evidence>